<dbReference type="OrthoDB" id="510842at2"/>
<keyword evidence="4" id="KW-1185">Reference proteome</keyword>
<protein>
    <submittedName>
        <fullName evidence="2">PRC-barrel domain containing protein</fullName>
    </submittedName>
</protein>
<dbReference type="RefSeq" id="WP_094102396.1">
    <property type="nucleotide sequence ID" value="NZ_CP099468.1"/>
</dbReference>
<reference evidence="1" key="2">
    <citation type="submission" date="2016-11" db="EMBL/GenBank/DDBJ databases">
        <authorList>
            <person name="Jaros S."/>
            <person name="Januszkiewicz K."/>
            <person name="Wedrychowicz H."/>
        </authorList>
    </citation>
    <scope>NUCLEOTIDE SEQUENCE [LARGE SCALE GENOMIC DNA]</scope>
    <source>
        <strain evidence="1">DSM 41896</strain>
    </source>
</reference>
<dbReference type="STRING" id="114686.BM536_001550"/>
<evidence type="ECO:0000313" key="4">
    <source>
        <dbReference type="Proteomes" id="UP001056374"/>
    </source>
</evidence>
<reference evidence="3" key="1">
    <citation type="submission" date="2016-11" db="EMBL/GenBank/DDBJ databases">
        <authorList>
            <person name="Schniete J.K."/>
            <person name="Salih T."/>
            <person name="Algora Gallardo L."/>
            <person name="Martinez Fernandez S."/>
            <person name="Herron P.R."/>
        </authorList>
    </citation>
    <scope>NUCLEOTIDE SEQUENCE [LARGE SCALE GENOMIC DNA]</scope>
    <source>
        <strain evidence="3">DSM 41896</strain>
    </source>
</reference>
<dbReference type="SUPFAM" id="SSF50346">
    <property type="entry name" value="PRC-barrel domain"/>
    <property type="match status" value="1"/>
</dbReference>
<evidence type="ECO:0000313" key="1">
    <source>
        <dbReference type="EMBL" id="OQD57773.1"/>
    </source>
</evidence>
<dbReference type="EMBL" id="MPOH02000002">
    <property type="protein sequence ID" value="OQD57773.1"/>
    <property type="molecule type" value="Genomic_DNA"/>
</dbReference>
<dbReference type="InterPro" id="IPR011033">
    <property type="entry name" value="PRC_barrel-like_sf"/>
</dbReference>
<evidence type="ECO:0000313" key="2">
    <source>
        <dbReference type="EMBL" id="USQ85044.1"/>
    </source>
</evidence>
<sequence length="123" mass="13386">MTIDTIWSYPTDSGHAGGQDLTGYGVIATDGTLGHVEREDGHHGMWHLVVDTGVWLFGRSAVVPVGVVTSVDGTERRISLSCTVDEVKEAPRFRTDSETMDPAYLTAVADYYRRLTPRGTTTA</sequence>
<proteinExistence type="predicted"/>
<gene>
    <name evidence="1" type="ORF">BM536_001550</name>
    <name evidence="2" type="ORF">NFX46_15355</name>
</gene>
<reference evidence="2" key="4">
    <citation type="submission" date="2022-06" db="EMBL/GenBank/DDBJ databases">
        <title>Complete genome sequence of soil microorganisms Streptomyces sp. Qhu-M197 isolated from Alpine meadows habitats on the Tibetan Plateau.</title>
        <authorList>
            <person name="Zhang B."/>
            <person name="Xiang X."/>
            <person name="Fan J."/>
        </authorList>
    </citation>
    <scope>NUCLEOTIDE SEQUENCE</scope>
    <source>
        <strain evidence="2">Qhu-M197</strain>
    </source>
</reference>
<dbReference type="EMBL" id="CP099468">
    <property type="protein sequence ID" value="USQ85044.1"/>
    <property type="molecule type" value="Genomic_DNA"/>
</dbReference>
<dbReference type="GO" id="GO:0019684">
    <property type="term" value="P:photosynthesis, light reaction"/>
    <property type="evidence" value="ECO:0007669"/>
    <property type="project" value="InterPro"/>
</dbReference>
<name>A0A1V6MZN9_9ACTN</name>
<organism evidence="1 3">
    <name type="scientific">Streptomyces phaeoluteigriseus</name>
    <dbReference type="NCBI Taxonomy" id="114686"/>
    <lineage>
        <taxon>Bacteria</taxon>
        <taxon>Bacillati</taxon>
        <taxon>Actinomycetota</taxon>
        <taxon>Actinomycetes</taxon>
        <taxon>Kitasatosporales</taxon>
        <taxon>Streptomycetaceae</taxon>
        <taxon>Streptomyces</taxon>
        <taxon>Streptomyces aurantiacus group</taxon>
    </lineage>
</organism>
<dbReference type="Proteomes" id="UP001056374">
    <property type="component" value="Chromosome"/>
</dbReference>
<dbReference type="AlphaFoldDB" id="A0A1V6MZN9"/>
<dbReference type="InterPro" id="IPR014747">
    <property type="entry name" value="Bac_photo_RC_H_C"/>
</dbReference>
<dbReference type="Proteomes" id="UP000184286">
    <property type="component" value="Unassembled WGS sequence"/>
</dbReference>
<accession>A0A1V6MZN9</accession>
<reference evidence="1 3" key="3">
    <citation type="submission" date="2017-02" db="EMBL/GenBank/DDBJ databases">
        <title>Draft genome sequence of Streptomyces phaeoluteigriseus type strain DSM41896.</title>
        <authorList>
            <person name="Salih T.S."/>
            <person name="Algora Gallardo L."/>
            <person name="Melo Santos T."/>
            <person name="Filgueira Martinez S."/>
            <person name="Herron P.R."/>
        </authorList>
    </citation>
    <scope>NUCLEOTIDE SEQUENCE [LARGE SCALE GENOMIC DNA]</scope>
    <source>
        <strain evidence="1 3">DSM 41896</strain>
    </source>
</reference>
<dbReference type="GO" id="GO:0030077">
    <property type="term" value="C:plasma membrane light-harvesting complex"/>
    <property type="evidence" value="ECO:0007669"/>
    <property type="project" value="InterPro"/>
</dbReference>
<dbReference type="Gene3D" id="3.90.50.10">
    <property type="entry name" value="Photosynthetic Reaction Center, subunit H, domain 2"/>
    <property type="match status" value="1"/>
</dbReference>
<evidence type="ECO:0000313" key="3">
    <source>
        <dbReference type="Proteomes" id="UP000184286"/>
    </source>
</evidence>